<dbReference type="Pfam" id="PF14338">
    <property type="entry name" value="Mrr_N"/>
    <property type="match status" value="1"/>
</dbReference>
<accession>F2LSJ5</accession>
<keyword evidence="3" id="KW-0808">Transferase</keyword>
<evidence type="ECO:0000256" key="4">
    <source>
        <dbReference type="ARBA" id="ARBA00022691"/>
    </source>
</evidence>
<organism evidence="11 12">
    <name type="scientific">Burkholderia gladioli (strain BSR3)</name>
    <dbReference type="NCBI Taxonomy" id="999541"/>
    <lineage>
        <taxon>Bacteria</taxon>
        <taxon>Pseudomonadati</taxon>
        <taxon>Pseudomonadota</taxon>
        <taxon>Betaproteobacteria</taxon>
        <taxon>Burkholderiales</taxon>
        <taxon>Burkholderiaceae</taxon>
        <taxon>Burkholderia</taxon>
    </lineage>
</organism>
<sequence>MKPTPYQIDLFDHVAGAYAQPESGRLTNDELYRIAAGRAGIGADALNATSPVGQAGTERSLLKRQIRWYQQDLRNMGVIQHVEGQRGVWELTEAGRSKLRKIRDDVAVLAFSTDLGVAILGNASHVFQRWDEPIFLVLTSPPYPLRMPRAYGNPPVEEYIDFVCRILEPMLKHLVPGGNVVLNVSNDIFESKSPARSTYLEELTLALVKRLGLHLMDRLVWASNKPPGPVQWASKMRMQLNTGYEPVLWFCNSPNECIADNRRVLQPHTNSHQKLIAQGGIERARRNGDGAYRLRPGAYGKPTEGRIPRNVLQFGNTCVDQRAHKLRVKNMGLPSHGAPMPLNLARFIVRWMTAVEQLVADPCFGSNTTGKACELEGRRWAGTEIVPQYARGAAERFTDCNGFELALDIHGEGQ</sequence>
<geneLocation type="plasmid" evidence="11 12">
    <name>bgla_3p</name>
</geneLocation>
<feature type="domain" description="Restriction system protein Mrr-like N-terminal" evidence="10">
    <location>
        <begin position="24"/>
        <end position="100"/>
    </location>
</feature>
<dbReference type="HOGENOM" id="CLU_024927_1_1_4"/>
<dbReference type="InterPro" id="IPR017985">
    <property type="entry name" value="MeTrfase_CN4_CS"/>
</dbReference>
<dbReference type="RefSeq" id="WP_013691926.1">
    <property type="nucleotide sequence ID" value="NC_015378.1"/>
</dbReference>
<comment type="catalytic activity">
    <reaction evidence="7">
        <text>a 2'-deoxycytidine in DNA + S-adenosyl-L-methionine = an N(4)-methyl-2'-deoxycytidine in DNA + S-adenosyl-L-homocysteine + H(+)</text>
        <dbReference type="Rhea" id="RHEA:16857"/>
        <dbReference type="Rhea" id="RHEA-COMP:11369"/>
        <dbReference type="Rhea" id="RHEA-COMP:13674"/>
        <dbReference type="ChEBI" id="CHEBI:15378"/>
        <dbReference type="ChEBI" id="CHEBI:57856"/>
        <dbReference type="ChEBI" id="CHEBI:59789"/>
        <dbReference type="ChEBI" id="CHEBI:85452"/>
        <dbReference type="ChEBI" id="CHEBI:137933"/>
        <dbReference type="EC" id="2.1.1.113"/>
    </reaction>
</comment>
<dbReference type="InterPro" id="IPR025745">
    <property type="entry name" value="Mrr-like_N_dom"/>
</dbReference>
<evidence type="ECO:0000256" key="2">
    <source>
        <dbReference type="ARBA" id="ARBA00022603"/>
    </source>
</evidence>
<evidence type="ECO:0000256" key="5">
    <source>
        <dbReference type="ARBA" id="ARBA00022747"/>
    </source>
</evidence>
<evidence type="ECO:0000259" key="10">
    <source>
        <dbReference type="Pfam" id="PF14338"/>
    </source>
</evidence>
<dbReference type="PRINTS" id="PR00508">
    <property type="entry name" value="S21N4MTFRASE"/>
</dbReference>
<dbReference type="GO" id="GO:0015667">
    <property type="term" value="F:site-specific DNA-methyltransferase (cytosine-N4-specific) activity"/>
    <property type="evidence" value="ECO:0007669"/>
    <property type="project" value="UniProtKB-EC"/>
</dbReference>
<dbReference type="Gene3D" id="3.40.50.150">
    <property type="entry name" value="Vaccinia Virus protein VP39"/>
    <property type="match status" value="1"/>
</dbReference>
<keyword evidence="12" id="KW-1185">Reference proteome</keyword>
<evidence type="ECO:0000256" key="8">
    <source>
        <dbReference type="RuleBase" id="RU362026"/>
    </source>
</evidence>
<evidence type="ECO:0000256" key="3">
    <source>
        <dbReference type="ARBA" id="ARBA00022679"/>
    </source>
</evidence>
<keyword evidence="6" id="KW-0238">DNA-binding</keyword>
<evidence type="ECO:0000256" key="6">
    <source>
        <dbReference type="ARBA" id="ARBA00023125"/>
    </source>
</evidence>
<keyword evidence="11" id="KW-0614">Plasmid</keyword>
<evidence type="ECO:0000313" key="12">
    <source>
        <dbReference type="Proteomes" id="UP000008316"/>
    </source>
</evidence>
<evidence type="ECO:0000259" key="9">
    <source>
        <dbReference type="Pfam" id="PF01555"/>
    </source>
</evidence>
<keyword evidence="5" id="KW-0680">Restriction system</keyword>
<dbReference type="REBASE" id="34094">
    <property type="entry name" value="M1.BglBSR3ORF900P"/>
</dbReference>
<dbReference type="EC" id="2.1.1.-" evidence="8"/>
<dbReference type="GO" id="GO:0008170">
    <property type="term" value="F:N-methyltransferase activity"/>
    <property type="evidence" value="ECO:0007669"/>
    <property type="project" value="InterPro"/>
</dbReference>
<dbReference type="GO" id="GO:0032259">
    <property type="term" value="P:methylation"/>
    <property type="evidence" value="ECO:0007669"/>
    <property type="project" value="UniProtKB-KW"/>
</dbReference>
<keyword evidence="4" id="KW-0949">S-adenosyl-L-methionine</keyword>
<dbReference type="GO" id="GO:0003677">
    <property type="term" value="F:DNA binding"/>
    <property type="evidence" value="ECO:0007669"/>
    <property type="project" value="UniProtKB-KW"/>
</dbReference>
<dbReference type="Proteomes" id="UP000008316">
    <property type="component" value="Plasmid bgla_3p"/>
</dbReference>
<dbReference type="AlphaFoldDB" id="F2LSJ5"/>
<comment type="similarity">
    <text evidence="1">Belongs to the N(4)/N(6)-methyltransferase family. N(4) subfamily.</text>
</comment>
<feature type="domain" description="DNA methylase N-4/N-6" evidence="9">
    <location>
        <begin position="136"/>
        <end position="394"/>
    </location>
</feature>
<evidence type="ECO:0000313" key="11">
    <source>
        <dbReference type="EMBL" id="AEA65791.1"/>
    </source>
</evidence>
<dbReference type="InterPro" id="IPR002941">
    <property type="entry name" value="DNA_methylase_N4/N6"/>
</dbReference>
<reference evidence="11 12" key="1">
    <citation type="journal article" date="2011" name="J. Bacteriol.">
        <title>Complete genome sequence of Burkholderia gladioli BSR3.</title>
        <authorList>
            <person name="Seo Y.S."/>
            <person name="Lim J."/>
            <person name="Choi B.S."/>
            <person name="Kim H."/>
            <person name="Goo E."/>
            <person name="Lee B."/>
            <person name="Lim J.S."/>
            <person name="Choi I.Y."/>
            <person name="Moon J.S."/>
            <person name="Kim J."/>
            <person name="Hwang I."/>
        </authorList>
    </citation>
    <scope>NUCLEOTIDE SEQUENCE [LARGE SCALE GENOMIC DNA]</scope>
    <source>
        <strain evidence="11 12">BSR3</strain>
        <plasmid evidence="11">bgla_3p</plasmid>
    </source>
</reference>
<keyword evidence="2 11" id="KW-0489">Methyltransferase</keyword>
<evidence type="ECO:0000256" key="1">
    <source>
        <dbReference type="ARBA" id="ARBA00010203"/>
    </source>
</evidence>
<dbReference type="KEGG" id="bgd:bgla_3p0900"/>
<dbReference type="EMBL" id="CP002603">
    <property type="protein sequence ID" value="AEA65791.1"/>
    <property type="molecule type" value="Genomic_DNA"/>
</dbReference>
<gene>
    <name evidence="11" type="ordered locus">bgla_3p0900</name>
</gene>
<proteinExistence type="inferred from homology"/>
<dbReference type="InterPro" id="IPR029063">
    <property type="entry name" value="SAM-dependent_MTases_sf"/>
</dbReference>
<dbReference type="InterPro" id="IPR001091">
    <property type="entry name" value="RM_Methyltransferase"/>
</dbReference>
<name>F2LSJ5_BURGS</name>
<dbReference type="PROSITE" id="PS00093">
    <property type="entry name" value="N4_MTASE"/>
    <property type="match status" value="1"/>
</dbReference>
<dbReference type="SUPFAM" id="SSF53335">
    <property type="entry name" value="S-adenosyl-L-methionine-dependent methyltransferases"/>
    <property type="match status" value="1"/>
</dbReference>
<protein>
    <recommendedName>
        <fullName evidence="8">Methyltransferase</fullName>
        <ecNumber evidence="8">2.1.1.-</ecNumber>
    </recommendedName>
</protein>
<dbReference type="GO" id="GO:0009307">
    <property type="term" value="P:DNA restriction-modification system"/>
    <property type="evidence" value="ECO:0007669"/>
    <property type="project" value="UniProtKB-KW"/>
</dbReference>
<dbReference type="Pfam" id="PF01555">
    <property type="entry name" value="N6_N4_Mtase"/>
    <property type="match status" value="1"/>
</dbReference>
<evidence type="ECO:0000256" key="7">
    <source>
        <dbReference type="ARBA" id="ARBA00049120"/>
    </source>
</evidence>